<evidence type="ECO:0000313" key="3">
    <source>
        <dbReference type="EMBL" id="EOI53705.1"/>
    </source>
</evidence>
<evidence type="ECO:0000313" key="6">
    <source>
        <dbReference type="Proteomes" id="UP000014160"/>
    </source>
</evidence>
<comment type="caution">
    <text evidence="3">The sequence shown here is derived from an EMBL/GenBank/DDBJ whole genome shotgun (WGS) entry which is preliminary data.</text>
</comment>
<dbReference type="Proteomes" id="UP000013750">
    <property type="component" value="Unassembled WGS sequence"/>
</dbReference>
<gene>
    <name evidence="4" type="ORF">I592_00305</name>
    <name evidence="3" type="ORF">UKC_03657</name>
</gene>
<keyword evidence="2" id="KW-0472">Membrane</keyword>
<evidence type="ECO:0000313" key="5">
    <source>
        <dbReference type="Proteomes" id="UP000013750"/>
    </source>
</evidence>
<dbReference type="OrthoDB" id="2186249at2"/>
<evidence type="ECO:0000313" key="4">
    <source>
        <dbReference type="EMBL" id="EOW81020.1"/>
    </source>
</evidence>
<keyword evidence="2" id="KW-0812">Transmembrane</keyword>
<evidence type="ECO:0000256" key="1">
    <source>
        <dbReference type="SAM" id="MobiDB-lite"/>
    </source>
</evidence>
<dbReference type="Proteomes" id="UP000014160">
    <property type="component" value="Unassembled WGS sequence"/>
</dbReference>
<dbReference type="AlphaFoldDB" id="R2V7I4"/>
<dbReference type="RefSeq" id="WP_010781997.1">
    <property type="nucleotide sequence ID" value="NZ_ASWH01000001.1"/>
</dbReference>
<reference evidence="3 5" key="1">
    <citation type="submission" date="2013-02" db="EMBL/GenBank/DDBJ databases">
        <title>The Genome Sequence of Enterococcus gilvus ATCC BAA-350.</title>
        <authorList>
            <consortium name="The Broad Institute Genome Sequencing Platform"/>
            <consortium name="The Broad Institute Genome Sequencing Center for Infectious Disease"/>
            <person name="Earl A.M."/>
            <person name="Gilmore M.S."/>
            <person name="Lebreton F."/>
            <person name="Walker B."/>
            <person name="Young S.K."/>
            <person name="Zeng Q."/>
            <person name="Gargeya S."/>
            <person name="Fitzgerald M."/>
            <person name="Haas B."/>
            <person name="Abouelleil A."/>
            <person name="Alvarado L."/>
            <person name="Arachchi H.M."/>
            <person name="Berlin A.M."/>
            <person name="Chapman S.B."/>
            <person name="Dewar J."/>
            <person name="Goldberg J."/>
            <person name="Griggs A."/>
            <person name="Gujja S."/>
            <person name="Hansen M."/>
            <person name="Howarth C."/>
            <person name="Imamovic A."/>
            <person name="Larimer J."/>
            <person name="McCowan C."/>
            <person name="Murphy C."/>
            <person name="Neiman D."/>
            <person name="Pearson M."/>
            <person name="Priest M."/>
            <person name="Roberts A."/>
            <person name="Saif S."/>
            <person name="Shea T."/>
            <person name="Sisk P."/>
            <person name="Sykes S."/>
            <person name="Wortman J."/>
            <person name="Nusbaum C."/>
            <person name="Birren B."/>
        </authorList>
    </citation>
    <scope>NUCLEOTIDE SEQUENCE [LARGE SCALE GENOMIC DNA]</scope>
    <source>
        <strain evidence="3 5">ATCC BAA-350</strain>
    </source>
</reference>
<evidence type="ECO:0000256" key="2">
    <source>
        <dbReference type="SAM" id="Phobius"/>
    </source>
</evidence>
<dbReference type="InterPro" id="IPR032542">
    <property type="entry name" value="DUF4947"/>
</dbReference>
<reference evidence="4 6" key="2">
    <citation type="submission" date="2013-03" db="EMBL/GenBank/DDBJ databases">
        <title>The Genome Sequence of Enterococcus gilvus ATCC BAA-350 (PacBio/Illumina hybrid assembly).</title>
        <authorList>
            <consortium name="The Broad Institute Genomics Platform"/>
            <consortium name="The Broad Institute Genome Sequencing Center for Infectious Disease"/>
            <person name="Earl A."/>
            <person name="Russ C."/>
            <person name="Gilmore M."/>
            <person name="Surin D."/>
            <person name="Walker B."/>
            <person name="Young S."/>
            <person name="Zeng Q."/>
            <person name="Gargeya S."/>
            <person name="Fitzgerald M."/>
            <person name="Haas B."/>
            <person name="Abouelleil A."/>
            <person name="Allen A.W."/>
            <person name="Alvarado L."/>
            <person name="Arachchi H.M."/>
            <person name="Berlin A.M."/>
            <person name="Chapman S.B."/>
            <person name="Gainer-Dewar J."/>
            <person name="Goldberg J."/>
            <person name="Griggs A."/>
            <person name="Gujja S."/>
            <person name="Hansen M."/>
            <person name="Howarth C."/>
            <person name="Imamovic A."/>
            <person name="Ireland A."/>
            <person name="Larimer J."/>
            <person name="McCowan C."/>
            <person name="Murphy C."/>
            <person name="Pearson M."/>
            <person name="Poon T.W."/>
            <person name="Priest M."/>
            <person name="Roberts A."/>
            <person name="Saif S."/>
            <person name="Shea T."/>
            <person name="Sisk P."/>
            <person name="Sykes S."/>
            <person name="Wortman J."/>
            <person name="Nusbaum C."/>
            <person name="Birren B."/>
        </authorList>
    </citation>
    <scope>NUCLEOTIDE SEQUENCE [LARGE SCALE GENOMIC DNA]</scope>
    <source>
        <strain evidence="4 6">ATCC BAA-350</strain>
    </source>
</reference>
<dbReference type="HOGENOM" id="CLU_818201_0_0_9"/>
<protein>
    <recommendedName>
        <fullName evidence="7">DUF4947 domain-containing protein</fullName>
    </recommendedName>
</protein>
<dbReference type="Pfam" id="PF16305">
    <property type="entry name" value="DUF4947"/>
    <property type="match status" value="1"/>
</dbReference>
<proteinExistence type="predicted"/>
<organism evidence="3 5">
    <name type="scientific">Enterococcus gilvus ATCC BAA-350</name>
    <dbReference type="NCBI Taxonomy" id="1158614"/>
    <lineage>
        <taxon>Bacteria</taxon>
        <taxon>Bacillati</taxon>
        <taxon>Bacillota</taxon>
        <taxon>Bacilli</taxon>
        <taxon>Lactobacillales</taxon>
        <taxon>Enterococcaceae</taxon>
        <taxon>Enterococcus</taxon>
    </lineage>
</organism>
<accession>R2V7I4</accession>
<keyword evidence="2" id="KW-1133">Transmembrane helix</keyword>
<evidence type="ECO:0008006" key="7">
    <source>
        <dbReference type="Google" id="ProtNLM"/>
    </source>
</evidence>
<name>R2V7I4_9ENTE</name>
<keyword evidence="6" id="KW-1185">Reference proteome</keyword>
<dbReference type="eggNOG" id="ENOG50305V7">
    <property type="taxonomic scope" value="Bacteria"/>
</dbReference>
<dbReference type="EMBL" id="AJDQ01000012">
    <property type="protein sequence ID" value="EOI53705.1"/>
    <property type="molecule type" value="Genomic_DNA"/>
</dbReference>
<dbReference type="PATRIC" id="fig|1158614.3.peg.3643"/>
<feature type="transmembrane region" description="Helical" evidence="2">
    <location>
        <begin position="50"/>
        <end position="69"/>
    </location>
</feature>
<feature type="region of interest" description="Disordered" evidence="1">
    <location>
        <begin position="72"/>
        <end position="103"/>
    </location>
</feature>
<sequence length="335" mass="38722">MKGLVCKYCGGNHFNKTKKGYECDYCHTVYELDEEEHSQEKNRRQKRPPIIRITLLVLVALLALTSSLISEPKKVSRTTKPHSLTSSESKPLEKKEYSASELSNPERNVRIAELSLNQEAIELAEASIAEYGGEKTAEFEQRVAAAQKDHDTFKKERVKQPPKEDMIIENPDSEFSVTMYYREGGFFTAYGPDFDQYSSQDILRLWGKPDEIITDAEKIKQNLTISFDENNKASSYEVKMIRKSWQQGLLTWREVRALLIIAYDRSHGNYSKQFVYEKQGKPNVYFEGDKVSYVTPLVRYVAFNRLPEKYPRAGLGKYPDDFPENYGSDGRYHEK</sequence>
<dbReference type="EMBL" id="ASWH01000001">
    <property type="protein sequence ID" value="EOW81020.1"/>
    <property type="molecule type" value="Genomic_DNA"/>
</dbReference>